<evidence type="ECO:0000256" key="1">
    <source>
        <dbReference type="PIRSR" id="PIRSR006487-1"/>
    </source>
</evidence>
<evidence type="ECO:0000313" key="5">
    <source>
        <dbReference type="Proteomes" id="UP001596328"/>
    </source>
</evidence>
<gene>
    <name evidence="4" type="ORF">ACFQE1_06280</name>
</gene>
<dbReference type="GO" id="GO:0016740">
    <property type="term" value="F:transferase activity"/>
    <property type="evidence" value="ECO:0007669"/>
    <property type="project" value="UniProtKB-KW"/>
</dbReference>
<keyword evidence="5" id="KW-1185">Reference proteome</keyword>
<dbReference type="Proteomes" id="UP001596328">
    <property type="component" value="Unassembled WGS sequence"/>
</dbReference>
<name>A0ABD5RXD1_9EURY</name>
<dbReference type="EMBL" id="JBHSWU010000080">
    <property type="protein sequence ID" value="MFC6723985.1"/>
    <property type="molecule type" value="Genomic_DNA"/>
</dbReference>
<evidence type="ECO:0000256" key="2">
    <source>
        <dbReference type="SAM" id="MobiDB-lite"/>
    </source>
</evidence>
<accession>A0ABD5RXD1</accession>
<dbReference type="Gene3D" id="3.30.1360.120">
    <property type="entry name" value="Probable tRNA modification gtpase trme, domain 1"/>
    <property type="match status" value="1"/>
</dbReference>
<dbReference type="SUPFAM" id="SSF103025">
    <property type="entry name" value="Folate-binding domain"/>
    <property type="match status" value="1"/>
</dbReference>
<evidence type="ECO:0000259" key="3">
    <source>
        <dbReference type="Pfam" id="PF01571"/>
    </source>
</evidence>
<dbReference type="PANTHER" id="PTHR43757">
    <property type="entry name" value="AMINOMETHYLTRANSFERASE"/>
    <property type="match status" value="1"/>
</dbReference>
<feature type="binding site" evidence="1">
    <location>
        <position position="192"/>
    </location>
    <ligand>
        <name>substrate</name>
    </ligand>
</feature>
<evidence type="ECO:0000313" key="4">
    <source>
        <dbReference type="EMBL" id="MFC6723985.1"/>
    </source>
</evidence>
<dbReference type="InterPro" id="IPR028896">
    <property type="entry name" value="GcvT/YgfZ/DmdA"/>
</dbReference>
<dbReference type="AlphaFoldDB" id="A0ABD5RXD1"/>
<feature type="region of interest" description="Disordered" evidence="2">
    <location>
        <begin position="398"/>
        <end position="431"/>
    </location>
</feature>
<protein>
    <submittedName>
        <fullName evidence="4">Aminomethyl transferase family protein</fullName>
    </submittedName>
</protein>
<reference evidence="4 5" key="1">
    <citation type="journal article" date="2019" name="Int. J. Syst. Evol. Microbiol.">
        <title>The Global Catalogue of Microorganisms (GCM) 10K type strain sequencing project: providing services to taxonomists for standard genome sequencing and annotation.</title>
        <authorList>
            <consortium name="The Broad Institute Genomics Platform"/>
            <consortium name="The Broad Institute Genome Sequencing Center for Infectious Disease"/>
            <person name="Wu L."/>
            <person name="Ma J."/>
        </authorList>
    </citation>
    <scope>NUCLEOTIDE SEQUENCE [LARGE SCALE GENOMIC DNA]</scope>
    <source>
        <strain evidence="4 5">NBRC 111368</strain>
    </source>
</reference>
<dbReference type="Pfam" id="PF01571">
    <property type="entry name" value="GCV_T"/>
    <property type="match status" value="1"/>
</dbReference>
<dbReference type="InterPro" id="IPR027266">
    <property type="entry name" value="TrmE/GcvT-like"/>
</dbReference>
<sequence>MLREAGGRWVWPEQVSREYTNWIDELRAVRETCVLADLSHHQMDQVIEGPDAFALLKTLCTNSFEGFEVGKAKQAVACNPDGKFIGDGVLQRLGEERFVMSGKVLAANWLAYHAETGEYDVAQTIYPKSSANSDDPHFFTYQLQGPNALDVMEEVVEGSLPEIPFFNFDRVTIAGHEIRALRHGMAGEVGFEIQGPYEHGERIKDAILAAGDDYGIRRLGTRAYEPLSVELGWVTTHVPAIYTGAELRGYREWLDADGYEGTYSIAGSFASDDIRDYYVSPVDIGYGHLIAFDHEFVGRQALEADVESPSRDRVTLVWDDEDVVGLFASLFRDGVPSKTFDLPRDRWGGHHDRVLKDGALVGISKSFAYSYANRQMISLCSIDVEHSDPGTEVTLVWGEPGDESSNPLVERHSQTEIGATVQPSPYLDDSR</sequence>
<keyword evidence="4" id="KW-0808">Transferase</keyword>
<dbReference type="InterPro" id="IPR006222">
    <property type="entry name" value="GCVT_N"/>
</dbReference>
<feature type="domain" description="GCVT N-terminal" evidence="3">
    <location>
        <begin position="11"/>
        <end position="234"/>
    </location>
</feature>
<organism evidence="4 5">
    <name type="scientific">Halobium palmae</name>
    <dbReference type="NCBI Taxonomy" id="1776492"/>
    <lineage>
        <taxon>Archaea</taxon>
        <taxon>Methanobacteriati</taxon>
        <taxon>Methanobacteriota</taxon>
        <taxon>Stenosarchaea group</taxon>
        <taxon>Halobacteria</taxon>
        <taxon>Halobacteriales</taxon>
        <taxon>Haloferacaceae</taxon>
        <taxon>Halobium</taxon>
    </lineage>
</organism>
<proteinExistence type="predicted"/>
<comment type="caution">
    <text evidence="4">The sequence shown here is derived from an EMBL/GenBank/DDBJ whole genome shotgun (WGS) entry which is preliminary data.</text>
</comment>
<dbReference type="PANTHER" id="PTHR43757:SF2">
    <property type="entry name" value="AMINOMETHYLTRANSFERASE, MITOCHONDRIAL"/>
    <property type="match status" value="1"/>
</dbReference>
<dbReference type="PIRSF" id="PIRSF006487">
    <property type="entry name" value="GcvT"/>
    <property type="match status" value="1"/>
</dbReference>